<dbReference type="SMART" id="SM00220">
    <property type="entry name" value="S_TKc"/>
    <property type="match status" value="1"/>
</dbReference>
<accession>A0A517QTX3</accession>
<evidence type="ECO:0000256" key="7">
    <source>
        <dbReference type="PROSITE-ProRule" id="PRU10141"/>
    </source>
</evidence>
<sequence length="524" mass="57638">MAQRARASRLVDADEFIDSIEKCGLIANPEIDNIRRSILPQCGNLEDFARALISAGHITKFQATVISLGRAHKLVLGNYLLVRKIGSGGMGDVFLAEHRLMKRKVALKILAAKLIRDKKALQRFQQEVEAAARLSHVNIVTAFDADEALGYHFLVMEYVEGKDLSLFIRSTGPMGVQKAVKCILQAARGLEYAHGQGVIHRDIKPHNLLLDTEGVVKILDMGLASVEQGSDEKQKGLTASGIVMGSVDFMSPEQARNTKNADARSDLYSLGCTLYYLLTARPMYRGETPVEKIFAHRDQPIPDLSERVDGLPPALKAIFEKLVAKKPADRHQSATELIEDLEACLSGKITPSEIRIENEAFLSFLRTQQSESALSIDALQPSGFAGDTVSIASQNTDSDSYARPRSLLTKLKADPKVNQWASWSVAGVMLILSMFLFLPRGDDSAEKAILSLSISELQAVGTQIVIDGVEVSKVNSTGETRLKVPSDEKIHKLELLRDGRVLYTSRFRVAPGKRTPIKVILKDR</sequence>
<dbReference type="InterPro" id="IPR008271">
    <property type="entry name" value="Ser/Thr_kinase_AS"/>
</dbReference>
<feature type="domain" description="Protein kinase" evidence="8">
    <location>
        <begin position="79"/>
        <end position="345"/>
    </location>
</feature>
<dbReference type="RefSeq" id="WP_145204064.1">
    <property type="nucleotide sequence ID" value="NZ_CP036267.1"/>
</dbReference>
<organism evidence="9 10">
    <name type="scientific">Thalassoglobus polymorphus</name>
    <dbReference type="NCBI Taxonomy" id="2527994"/>
    <lineage>
        <taxon>Bacteria</taxon>
        <taxon>Pseudomonadati</taxon>
        <taxon>Planctomycetota</taxon>
        <taxon>Planctomycetia</taxon>
        <taxon>Planctomycetales</taxon>
        <taxon>Planctomycetaceae</taxon>
        <taxon>Thalassoglobus</taxon>
    </lineage>
</organism>
<dbReference type="AlphaFoldDB" id="A0A517QTX3"/>
<evidence type="ECO:0000259" key="8">
    <source>
        <dbReference type="PROSITE" id="PS50011"/>
    </source>
</evidence>
<dbReference type="InterPro" id="IPR011009">
    <property type="entry name" value="Kinase-like_dom_sf"/>
</dbReference>
<evidence type="ECO:0000256" key="1">
    <source>
        <dbReference type="ARBA" id="ARBA00012513"/>
    </source>
</evidence>
<evidence type="ECO:0000313" key="9">
    <source>
        <dbReference type="EMBL" id="QDT35081.1"/>
    </source>
</evidence>
<keyword evidence="6 7" id="KW-0067">ATP-binding</keyword>
<dbReference type="FunFam" id="1.10.510.10:FF:000021">
    <property type="entry name" value="Serine/threonine protein kinase"/>
    <property type="match status" value="1"/>
</dbReference>
<evidence type="ECO:0000256" key="6">
    <source>
        <dbReference type="ARBA" id="ARBA00022840"/>
    </source>
</evidence>
<proteinExistence type="predicted"/>
<evidence type="ECO:0000256" key="5">
    <source>
        <dbReference type="ARBA" id="ARBA00022777"/>
    </source>
</evidence>
<feature type="binding site" evidence="7">
    <location>
        <position position="113"/>
    </location>
    <ligand>
        <name>ATP</name>
        <dbReference type="ChEBI" id="CHEBI:30616"/>
    </ligand>
</feature>
<evidence type="ECO:0000256" key="2">
    <source>
        <dbReference type="ARBA" id="ARBA00022527"/>
    </source>
</evidence>
<dbReference type="EMBL" id="CP036267">
    <property type="protein sequence ID" value="QDT35081.1"/>
    <property type="molecule type" value="Genomic_DNA"/>
</dbReference>
<keyword evidence="5 9" id="KW-0418">Kinase</keyword>
<dbReference type="PROSITE" id="PS00107">
    <property type="entry name" value="PROTEIN_KINASE_ATP"/>
    <property type="match status" value="1"/>
</dbReference>
<dbReference type="PROSITE" id="PS00108">
    <property type="entry name" value="PROTEIN_KINASE_ST"/>
    <property type="match status" value="1"/>
</dbReference>
<evidence type="ECO:0000256" key="4">
    <source>
        <dbReference type="ARBA" id="ARBA00022741"/>
    </source>
</evidence>
<evidence type="ECO:0000256" key="3">
    <source>
        <dbReference type="ARBA" id="ARBA00022679"/>
    </source>
</evidence>
<keyword evidence="2" id="KW-0723">Serine/threonine-protein kinase</keyword>
<dbReference type="Gene3D" id="3.30.200.20">
    <property type="entry name" value="Phosphorylase Kinase, domain 1"/>
    <property type="match status" value="1"/>
</dbReference>
<dbReference type="GO" id="GO:0004674">
    <property type="term" value="F:protein serine/threonine kinase activity"/>
    <property type="evidence" value="ECO:0007669"/>
    <property type="project" value="UniProtKB-KW"/>
</dbReference>
<dbReference type="InterPro" id="IPR017441">
    <property type="entry name" value="Protein_kinase_ATP_BS"/>
</dbReference>
<dbReference type="SUPFAM" id="SSF56112">
    <property type="entry name" value="Protein kinase-like (PK-like)"/>
    <property type="match status" value="1"/>
</dbReference>
<keyword evidence="4 7" id="KW-0547">Nucleotide-binding</keyword>
<gene>
    <name evidence="9" type="primary">pknB_18</name>
    <name evidence="9" type="ORF">Mal48_43560</name>
</gene>
<dbReference type="PROSITE" id="PS50011">
    <property type="entry name" value="PROTEIN_KINASE_DOM"/>
    <property type="match status" value="1"/>
</dbReference>
<keyword evidence="10" id="KW-1185">Reference proteome</keyword>
<dbReference type="GO" id="GO:0005524">
    <property type="term" value="F:ATP binding"/>
    <property type="evidence" value="ECO:0007669"/>
    <property type="project" value="UniProtKB-UniRule"/>
</dbReference>
<dbReference type="Pfam" id="PF00069">
    <property type="entry name" value="Pkinase"/>
    <property type="match status" value="1"/>
</dbReference>
<dbReference type="Gene3D" id="1.10.510.10">
    <property type="entry name" value="Transferase(Phosphotransferase) domain 1"/>
    <property type="match status" value="1"/>
</dbReference>
<protein>
    <recommendedName>
        <fullName evidence="1">non-specific serine/threonine protein kinase</fullName>
        <ecNumber evidence="1">2.7.11.1</ecNumber>
    </recommendedName>
</protein>
<dbReference type="InterPro" id="IPR000719">
    <property type="entry name" value="Prot_kinase_dom"/>
</dbReference>
<dbReference type="PANTHER" id="PTHR43289:SF6">
    <property type="entry name" value="SERINE_THREONINE-PROTEIN KINASE NEKL-3"/>
    <property type="match status" value="1"/>
</dbReference>
<dbReference type="EC" id="2.7.11.1" evidence="1"/>
<name>A0A517QTX3_9PLAN</name>
<keyword evidence="3 9" id="KW-0808">Transferase</keyword>
<dbReference type="PANTHER" id="PTHR43289">
    <property type="entry name" value="MITOGEN-ACTIVATED PROTEIN KINASE KINASE KINASE 20-RELATED"/>
    <property type="match status" value="1"/>
</dbReference>
<dbReference type="OrthoDB" id="6111975at2"/>
<dbReference type="Proteomes" id="UP000315724">
    <property type="component" value="Chromosome"/>
</dbReference>
<evidence type="ECO:0000313" key="10">
    <source>
        <dbReference type="Proteomes" id="UP000315724"/>
    </source>
</evidence>
<dbReference type="CDD" id="cd14014">
    <property type="entry name" value="STKc_PknB_like"/>
    <property type="match status" value="1"/>
</dbReference>
<dbReference type="KEGG" id="tpol:Mal48_43560"/>
<reference evidence="9 10" key="1">
    <citation type="submission" date="2019-02" db="EMBL/GenBank/DDBJ databases">
        <title>Deep-cultivation of Planctomycetes and their phenomic and genomic characterization uncovers novel biology.</title>
        <authorList>
            <person name="Wiegand S."/>
            <person name="Jogler M."/>
            <person name="Boedeker C."/>
            <person name="Pinto D."/>
            <person name="Vollmers J."/>
            <person name="Rivas-Marin E."/>
            <person name="Kohn T."/>
            <person name="Peeters S.H."/>
            <person name="Heuer A."/>
            <person name="Rast P."/>
            <person name="Oberbeckmann S."/>
            <person name="Bunk B."/>
            <person name="Jeske O."/>
            <person name="Meyerdierks A."/>
            <person name="Storesund J.E."/>
            <person name="Kallscheuer N."/>
            <person name="Luecker S."/>
            <person name="Lage O.M."/>
            <person name="Pohl T."/>
            <person name="Merkel B.J."/>
            <person name="Hornburger P."/>
            <person name="Mueller R.-W."/>
            <person name="Bruemmer F."/>
            <person name="Labrenz M."/>
            <person name="Spormann A.M."/>
            <person name="Op den Camp H."/>
            <person name="Overmann J."/>
            <person name="Amann R."/>
            <person name="Jetten M.S.M."/>
            <person name="Mascher T."/>
            <person name="Medema M.H."/>
            <person name="Devos D.P."/>
            <person name="Kaster A.-K."/>
            <person name="Ovreas L."/>
            <person name="Rohde M."/>
            <person name="Galperin M.Y."/>
            <person name="Jogler C."/>
        </authorList>
    </citation>
    <scope>NUCLEOTIDE SEQUENCE [LARGE SCALE GENOMIC DNA]</scope>
    <source>
        <strain evidence="9 10">Mal48</strain>
    </source>
</reference>